<keyword evidence="4" id="KW-0808">Transferase</keyword>
<feature type="transmembrane region" description="Helical" evidence="7">
    <location>
        <begin position="753"/>
        <end position="773"/>
    </location>
</feature>
<dbReference type="CDD" id="cd00082">
    <property type="entry name" value="HisKA"/>
    <property type="match status" value="1"/>
</dbReference>
<gene>
    <name evidence="10" type="ORF">QEH59_13390</name>
</gene>
<dbReference type="InterPro" id="IPR001789">
    <property type="entry name" value="Sig_transdc_resp-reg_receiver"/>
</dbReference>
<evidence type="ECO:0000256" key="6">
    <source>
        <dbReference type="PROSITE-ProRule" id="PRU00169"/>
    </source>
</evidence>
<evidence type="ECO:0000256" key="4">
    <source>
        <dbReference type="ARBA" id="ARBA00022679"/>
    </source>
</evidence>
<keyword evidence="10" id="KW-0547">Nucleotide-binding</keyword>
<keyword evidence="11" id="KW-1185">Reference proteome</keyword>
<keyword evidence="7" id="KW-1133">Transmembrane helix</keyword>
<dbReference type="SUPFAM" id="SSF47226">
    <property type="entry name" value="Histidine-containing phosphotransfer domain, HPT domain"/>
    <property type="match status" value="1"/>
</dbReference>
<dbReference type="InterPro" id="IPR015943">
    <property type="entry name" value="WD40/YVTN_repeat-like_dom_sf"/>
</dbReference>
<dbReference type="PANTHER" id="PTHR43047:SF72">
    <property type="entry name" value="OSMOSENSING HISTIDINE PROTEIN KINASE SLN1"/>
    <property type="match status" value="1"/>
</dbReference>
<dbReference type="SMART" id="SM00387">
    <property type="entry name" value="HATPase_c"/>
    <property type="match status" value="1"/>
</dbReference>
<dbReference type="SMART" id="SM00448">
    <property type="entry name" value="REC"/>
    <property type="match status" value="1"/>
</dbReference>
<keyword evidence="10" id="KW-0067">ATP-binding</keyword>
<evidence type="ECO:0000313" key="10">
    <source>
        <dbReference type="EMBL" id="MDQ8195424.1"/>
    </source>
</evidence>
<dbReference type="InterPro" id="IPR013783">
    <property type="entry name" value="Ig-like_fold"/>
</dbReference>
<dbReference type="EC" id="2.7.13.3" evidence="2"/>
<dbReference type="InterPro" id="IPR003594">
    <property type="entry name" value="HATPase_dom"/>
</dbReference>
<dbReference type="SUPFAM" id="SSF55874">
    <property type="entry name" value="ATPase domain of HSP90 chaperone/DNA topoisomerase II/histidine kinase"/>
    <property type="match status" value="1"/>
</dbReference>
<feature type="domain" description="Response regulatory" evidence="9">
    <location>
        <begin position="1063"/>
        <end position="1179"/>
    </location>
</feature>
<dbReference type="Pfam" id="PF00072">
    <property type="entry name" value="Response_reg"/>
    <property type="match status" value="1"/>
</dbReference>
<name>A0ABU1AL75_9BACT</name>
<keyword evidence="5" id="KW-0418">Kinase</keyword>
<evidence type="ECO:0000256" key="1">
    <source>
        <dbReference type="ARBA" id="ARBA00000085"/>
    </source>
</evidence>
<evidence type="ECO:0000256" key="3">
    <source>
        <dbReference type="ARBA" id="ARBA00022553"/>
    </source>
</evidence>
<dbReference type="PRINTS" id="PR00344">
    <property type="entry name" value="BCTRLSENSOR"/>
</dbReference>
<dbReference type="Pfam" id="PF00512">
    <property type="entry name" value="HisKA"/>
    <property type="match status" value="1"/>
</dbReference>
<dbReference type="InterPro" id="IPR036890">
    <property type="entry name" value="HATPase_C_sf"/>
</dbReference>
<dbReference type="SMART" id="SM00388">
    <property type="entry name" value="HisKA"/>
    <property type="match status" value="1"/>
</dbReference>
<dbReference type="InterPro" id="IPR011006">
    <property type="entry name" value="CheY-like_superfamily"/>
</dbReference>
<evidence type="ECO:0000259" key="8">
    <source>
        <dbReference type="PROSITE" id="PS50109"/>
    </source>
</evidence>
<dbReference type="InterPro" id="IPR003661">
    <property type="entry name" value="HisK_dim/P_dom"/>
</dbReference>
<dbReference type="InterPro" id="IPR036097">
    <property type="entry name" value="HisK_dim/P_sf"/>
</dbReference>
<comment type="catalytic activity">
    <reaction evidence="1">
        <text>ATP + protein L-histidine = ADP + protein N-phospho-L-histidine.</text>
        <dbReference type="EC" id="2.7.13.3"/>
    </reaction>
</comment>
<evidence type="ECO:0000313" key="11">
    <source>
        <dbReference type="Proteomes" id="UP001243717"/>
    </source>
</evidence>
<feature type="transmembrane region" description="Helical" evidence="7">
    <location>
        <begin position="21"/>
        <end position="40"/>
    </location>
</feature>
<keyword evidence="7" id="KW-0472">Membrane</keyword>
<dbReference type="Proteomes" id="UP001243717">
    <property type="component" value="Unassembled WGS sequence"/>
</dbReference>
<sequence>MKFKFWIHRSTLPLHLPSKLAIFWAIAIASNQLILATLFAQPAPLANLLSTAHTPDQHGGGPMSSSIAEDVDGSVFVANESGLLKYDGAHWHSMPPTGQTDYISSVAIDSQNRIWISSLTTIGYYYLDPQGHYRYTDLTHTIQQQLNSPDLGTFWTIYAQQDKIYLITTESVLRWDGQQWKHWHFDIERRILTDWVEGQLYLHNRGTGLFRLDGDVFTLIAPETAAVASGIISIIEKSESGLLCATVANGFHRLKNDTFTPSNIEWQASKILNAQRLQNETIAVSTTHDGIKIIDPSTGLIGQVRHDNSSVYDILEHSSGAIWAATTSTIIEIPNSALSHFPDKALDIIQHQNELYYTNEKAVKKIHQSRGAMWSPRTIVQGDAIWNLYSASVDLLYGDAQNLGVITSGKQNYTIPSSRHVGYLFESNLNPSLIYTSDPPKVSRWQHSETGWQYLDSLQNFNYSVLSITELPNEKLLISCENSPILLVDWQSQSTLTKLGQSQGLLDKFVWAYSLRDDQTILVITNKGLFTYAIDTGQFQYDPILGNDLGTDAYALETCREASGDGWIVNLPATGKRHQIGHLKVNVDKSLSWSPLQLPSLNEAGKVTSLFHEKRSEGQAALWVGGTSKLLRYNLTKLSSAPAPTTRLVSVAEQEDSKVYYNGNGSLKKEPLLDYPQKALVVNFVAPPTRLQVKGYQTRLLGFHETWTQPSPTTYREFTNLPHGHYTFQVRAIDEFGRNGNITEYRFTIRRPWYLTAYAYVGYALSAIAILVFSNHWRNRTLRIRNEQLEALVNTRTYELETQKLQLIKANRAKQNFLASMSHEIRNPLNGIIGIARLLKQKEQEQGIQTEETTHLYSCSQHLNQLLSQTLDYSSLEAGKLRTRFESFNPCELMQEVIQIQNGMAQEKGILLQLDVPKVQHNWKGDPVLLRQILINLVSNGIKYTKEGSVSLRLSSQEIDESVKACFEVVDTGPGVPEGQEVFIFEEFARLPESQTSHIPGTGLGLTISSQMARLMGGQLTLDPDYTGGARFLLTLQFELELFRRKTRANPEQVQSEILKGQRVLIADDMSFNRYISAAVLNSMGAKIDIAENGRIALNMLRKTHYEIVILDINMPEMSGLEVVENYLKAPHTPPPIFIALSAYNSLDAEDKCLGAGFKHFIEKPLDPEKLKKLLKFHPQNTRADTKSDLLAYLSQNGPISLQELKAEYTQTFREELAKLKAAFAAQDLKAQETITHKLLGLCRVQQCESIQTLVENISTKSKQRAPIETITPLIEQLDVELQN</sequence>
<dbReference type="Gene3D" id="3.40.50.2300">
    <property type="match status" value="1"/>
</dbReference>
<feature type="modified residue" description="4-aspartylphosphate" evidence="6">
    <location>
        <position position="1112"/>
    </location>
</feature>
<dbReference type="PROSITE" id="PS50109">
    <property type="entry name" value="HIS_KIN"/>
    <property type="match status" value="1"/>
</dbReference>
<dbReference type="Gene3D" id="3.30.565.10">
    <property type="entry name" value="Histidine kinase-like ATPase, C-terminal domain"/>
    <property type="match status" value="1"/>
</dbReference>
<dbReference type="Pfam" id="PF02518">
    <property type="entry name" value="HATPase_c"/>
    <property type="match status" value="1"/>
</dbReference>
<accession>A0ABU1AL75</accession>
<dbReference type="Gene3D" id="2.130.10.10">
    <property type="entry name" value="YVTN repeat-like/Quinoprotein amine dehydrogenase"/>
    <property type="match status" value="1"/>
</dbReference>
<dbReference type="PANTHER" id="PTHR43047">
    <property type="entry name" value="TWO-COMPONENT HISTIDINE PROTEIN KINASE"/>
    <property type="match status" value="1"/>
</dbReference>
<dbReference type="Pfam" id="PF07495">
    <property type="entry name" value="Y_Y_Y"/>
    <property type="match status" value="1"/>
</dbReference>
<organism evidence="10 11">
    <name type="scientific">Thalassobacterium sedimentorum</name>
    <dbReference type="NCBI Taxonomy" id="3041258"/>
    <lineage>
        <taxon>Bacteria</taxon>
        <taxon>Pseudomonadati</taxon>
        <taxon>Verrucomicrobiota</taxon>
        <taxon>Opitutia</taxon>
        <taxon>Puniceicoccales</taxon>
        <taxon>Coraliomargaritaceae</taxon>
        <taxon>Thalassobacterium</taxon>
    </lineage>
</organism>
<dbReference type="PROSITE" id="PS50110">
    <property type="entry name" value="RESPONSE_REGULATORY"/>
    <property type="match status" value="1"/>
</dbReference>
<evidence type="ECO:0000256" key="2">
    <source>
        <dbReference type="ARBA" id="ARBA00012438"/>
    </source>
</evidence>
<dbReference type="RefSeq" id="WP_308985879.1">
    <property type="nucleotide sequence ID" value="NZ_JARXIC010000024.1"/>
</dbReference>
<dbReference type="GO" id="GO:0005524">
    <property type="term" value="F:ATP binding"/>
    <property type="evidence" value="ECO:0007669"/>
    <property type="project" value="UniProtKB-KW"/>
</dbReference>
<feature type="domain" description="Histidine kinase" evidence="8">
    <location>
        <begin position="820"/>
        <end position="1040"/>
    </location>
</feature>
<comment type="caution">
    <text evidence="10">The sequence shown here is derived from an EMBL/GenBank/DDBJ whole genome shotgun (WGS) entry which is preliminary data.</text>
</comment>
<reference evidence="10 11" key="1">
    <citation type="submission" date="2023-04" db="EMBL/GenBank/DDBJ databases">
        <title>A novel bacteria isolated from coastal sediment.</title>
        <authorList>
            <person name="Liu X.-J."/>
            <person name="Du Z.-J."/>
        </authorList>
    </citation>
    <scope>NUCLEOTIDE SEQUENCE [LARGE SCALE GENOMIC DNA]</scope>
    <source>
        <strain evidence="10 11">SDUM461004</strain>
    </source>
</reference>
<dbReference type="Gene3D" id="2.60.40.10">
    <property type="entry name" value="Immunoglobulins"/>
    <property type="match status" value="1"/>
</dbReference>
<evidence type="ECO:0000256" key="5">
    <source>
        <dbReference type="ARBA" id="ARBA00022777"/>
    </source>
</evidence>
<keyword evidence="7" id="KW-0812">Transmembrane</keyword>
<dbReference type="SUPFAM" id="SSF52172">
    <property type="entry name" value="CheY-like"/>
    <property type="match status" value="1"/>
</dbReference>
<protein>
    <recommendedName>
        <fullName evidence="2">histidine kinase</fullName>
        <ecNumber evidence="2">2.7.13.3</ecNumber>
    </recommendedName>
</protein>
<dbReference type="CDD" id="cd17546">
    <property type="entry name" value="REC_hyHK_CKI1_RcsC-like"/>
    <property type="match status" value="1"/>
</dbReference>
<dbReference type="InterPro" id="IPR011123">
    <property type="entry name" value="Y_Y_Y"/>
</dbReference>
<dbReference type="InterPro" id="IPR036641">
    <property type="entry name" value="HPT_dom_sf"/>
</dbReference>
<proteinExistence type="predicted"/>
<dbReference type="Gene3D" id="1.20.120.160">
    <property type="entry name" value="HPT domain"/>
    <property type="match status" value="1"/>
</dbReference>
<dbReference type="SUPFAM" id="SSF63829">
    <property type="entry name" value="Calcium-dependent phosphotriesterase"/>
    <property type="match status" value="1"/>
</dbReference>
<evidence type="ECO:0000256" key="7">
    <source>
        <dbReference type="SAM" id="Phobius"/>
    </source>
</evidence>
<dbReference type="SUPFAM" id="SSF47384">
    <property type="entry name" value="Homodimeric domain of signal transducing histidine kinase"/>
    <property type="match status" value="1"/>
</dbReference>
<evidence type="ECO:0000259" key="9">
    <source>
        <dbReference type="PROSITE" id="PS50110"/>
    </source>
</evidence>
<dbReference type="Gene3D" id="1.10.287.130">
    <property type="match status" value="1"/>
</dbReference>
<dbReference type="InterPro" id="IPR005467">
    <property type="entry name" value="His_kinase_dom"/>
</dbReference>
<keyword evidence="3 6" id="KW-0597">Phosphoprotein</keyword>
<dbReference type="InterPro" id="IPR004358">
    <property type="entry name" value="Sig_transdc_His_kin-like_C"/>
</dbReference>
<dbReference type="EMBL" id="JARXIC010000024">
    <property type="protein sequence ID" value="MDQ8195424.1"/>
    <property type="molecule type" value="Genomic_DNA"/>
</dbReference>